<organism evidence="5 6">
    <name type="scientific">Streptomyces bathyalis</name>
    <dbReference type="NCBI Taxonomy" id="2710756"/>
    <lineage>
        <taxon>Bacteria</taxon>
        <taxon>Bacillati</taxon>
        <taxon>Actinomycetota</taxon>
        <taxon>Actinomycetes</taxon>
        <taxon>Kitasatosporales</taxon>
        <taxon>Streptomycetaceae</taxon>
        <taxon>Streptomyces</taxon>
    </lineage>
</organism>
<dbReference type="KEGG" id="sbat:G4Z16_15065"/>
<gene>
    <name evidence="5" type="ORF">G4Z16_15065</name>
</gene>
<reference evidence="6" key="1">
    <citation type="submission" date="2020-02" db="EMBL/GenBank/DDBJ databases">
        <title>Streptomyces sp. ASO4wet.</title>
        <authorList>
            <person name="Risdian C."/>
            <person name="Landwehr W."/>
            <person name="Schupp P."/>
            <person name="Wink J."/>
        </authorList>
    </citation>
    <scope>NUCLEOTIDE SEQUENCE [LARGE SCALE GENOMIC DNA]</scope>
    <source>
        <strain evidence="6">ASO4wet</strain>
    </source>
</reference>
<dbReference type="Proteomes" id="UP000595046">
    <property type="component" value="Chromosome"/>
</dbReference>
<name>A0A7T1T6V5_9ACTN</name>
<sequence>MNRRSRHLRLKLVALLTTAGLCACTGSGTSNGSDGEASGRNPNSGSQKSLFADSPVTVLVKSDQPGFSTPSGGESYTGFDVALTHFLAREIGFKERLRSVPGGEREQSLSRGLGDLAIATYTITEARDEKIDFTAPYLKTYQGVLVRKDNTDIKKLDDVAGKRVCTATGTTSDPGSAPGRGEREQIVDAIGRDAVIKLRKDYDSCVSALRTGVVDAVWTDKVLLEGIAEADGGHDVKVVEDIAIESRQFYGIGLPEGHERDCRRINARLKKFLRQTWRDTFTDHFPRIAAGGPGFEQQYKPTEREFKAYEAKSCGGA</sequence>
<dbReference type="PANTHER" id="PTHR35936:SF17">
    <property type="entry name" value="ARGININE-BINDING EXTRACELLULAR PROTEIN ARTP"/>
    <property type="match status" value="1"/>
</dbReference>
<keyword evidence="1 3" id="KW-0732">Signal</keyword>
<proteinExistence type="predicted"/>
<feature type="chain" id="PRO_5038679294" evidence="3">
    <location>
        <begin position="24"/>
        <end position="317"/>
    </location>
</feature>
<dbReference type="Pfam" id="PF00497">
    <property type="entry name" value="SBP_bac_3"/>
    <property type="match status" value="1"/>
</dbReference>
<evidence type="ECO:0000256" key="3">
    <source>
        <dbReference type="SAM" id="SignalP"/>
    </source>
</evidence>
<dbReference type="PROSITE" id="PS51257">
    <property type="entry name" value="PROKAR_LIPOPROTEIN"/>
    <property type="match status" value="1"/>
</dbReference>
<dbReference type="AlphaFoldDB" id="A0A7T1T6V5"/>
<evidence type="ECO:0000259" key="4">
    <source>
        <dbReference type="SMART" id="SM00062"/>
    </source>
</evidence>
<evidence type="ECO:0000256" key="2">
    <source>
        <dbReference type="SAM" id="MobiDB-lite"/>
    </source>
</evidence>
<evidence type="ECO:0000256" key="1">
    <source>
        <dbReference type="ARBA" id="ARBA00022729"/>
    </source>
</evidence>
<protein>
    <submittedName>
        <fullName evidence="5">Transporter substrate-binding domain-containing protein</fullName>
    </submittedName>
</protein>
<feature type="signal peptide" evidence="3">
    <location>
        <begin position="1"/>
        <end position="23"/>
    </location>
</feature>
<dbReference type="Gene3D" id="3.40.190.10">
    <property type="entry name" value="Periplasmic binding protein-like II"/>
    <property type="match status" value="2"/>
</dbReference>
<dbReference type="InterPro" id="IPR001638">
    <property type="entry name" value="Solute-binding_3/MltF_N"/>
</dbReference>
<evidence type="ECO:0000313" key="5">
    <source>
        <dbReference type="EMBL" id="QPP07486.1"/>
    </source>
</evidence>
<keyword evidence="6" id="KW-1185">Reference proteome</keyword>
<accession>A0A7T1T6V5</accession>
<feature type="domain" description="Solute-binding protein family 3/N-terminal" evidence="4">
    <location>
        <begin position="55"/>
        <end position="279"/>
    </location>
</feature>
<dbReference type="EMBL" id="CP048882">
    <property type="protein sequence ID" value="QPP07486.1"/>
    <property type="molecule type" value="Genomic_DNA"/>
</dbReference>
<dbReference type="RefSeq" id="WP_197351293.1">
    <property type="nucleotide sequence ID" value="NZ_CP048882.1"/>
</dbReference>
<feature type="region of interest" description="Disordered" evidence="2">
    <location>
        <begin position="27"/>
        <end position="50"/>
    </location>
</feature>
<feature type="compositionally biased region" description="Polar residues" evidence="2">
    <location>
        <begin position="40"/>
        <end position="49"/>
    </location>
</feature>
<dbReference type="SUPFAM" id="SSF53850">
    <property type="entry name" value="Periplasmic binding protein-like II"/>
    <property type="match status" value="1"/>
</dbReference>
<dbReference type="SMART" id="SM00062">
    <property type="entry name" value="PBPb"/>
    <property type="match status" value="1"/>
</dbReference>
<evidence type="ECO:0000313" key="6">
    <source>
        <dbReference type="Proteomes" id="UP000595046"/>
    </source>
</evidence>
<dbReference type="PANTHER" id="PTHR35936">
    <property type="entry name" value="MEMBRANE-BOUND LYTIC MUREIN TRANSGLYCOSYLASE F"/>
    <property type="match status" value="1"/>
</dbReference>